<protein>
    <submittedName>
        <fullName evidence="3">Iron complex transport system substrate-binding protein</fullName>
    </submittedName>
</protein>
<reference evidence="3 4" key="1">
    <citation type="submission" date="2018-03" db="EMBL/GenBank/DDBJ databases">
        <title>Genomic Encyclopedia of Archaeal and Bacterial Type Strains, Phase II (KMG-II): from individual species to whole genera.</title>
        <authorList>
            <person name="Goeker M."/>
        </authorList>
    </citation>
    <scope>NUCLEOTIDE SEQUENCE [LARGE SCALE GENOMIC DNA]</scope>
    <source>
        <strain evidence="3 4">DSM 45601</strain>
    </source>
</reference>
<name>A0A2T0QDX6_9ACTN</name>
<feature type="domain" description="Fe/B12 periplasmic-binding" evidence="2">
    <location>
        <begin position="137"/>
        <end position="407"/>
    </location>
</feature>
<dbReference type="SUPFAM" id="SSF53807">
    <property type="entry name" value="Helical backbone' metal receptor"/>
    <property type="match status" value="1"/>
</dbReference>
<dbReference type="Pfam" id="PF01497">
    <property type="entry name" value="Peripla_BP_2"/>
    <property type="match status" value="1"/>
</dbReference>
<dbReference type="EMBL" id="PVZC01000001">
    <property type="protein sequence ID" value="PRY02146.1"/>
    <property type="molecule type" value="Genomic_DNA"/>
</dbReference>
<gene>
    <name evidence="3" type="ORF">CLV72_101746</name>
</gene>
<organism evidence="3 4">
    <name type="scientific">Allonocardiopsis opalescens</name>
    <dbReference type="NCBI Taxonomy" id="1144618"/>
    <lineage>
        <taxon>Bacteria</taxon>
        <taxon>Bacillati</taxon>
        <taxon>Actinomycetota</taxon>
        <taxon>Actinomycetes</taxon>
        <taxon>Streptosporangiales</taxon>
        <taxon>Allonocardiopsis</taxon>
    </lineage>
</organism>
<dbReference type="PROSITE" id="PS50983">
    <property type="entry name" value="FE_B12_PBP"/>
    <property type="match status" value="1"/>
</dbReference>
<dbReference type="PANTHER" id="PTHR30535:SF34">
    <property type="entry name" value="MOLYBDATE-BINDING PROTEIN MOLA"/>
    <property type="match status" value="1"/>
</dbReference>
<dbReference type="Proteomes" id="UP000237846">
    <property type="component" value="Unassembled WGS sequence"/>
</dbReference>
<evidence type="ECO:0000313" key="3">
    <source>
        <dbReference type="EMBL" id="PRY02146.1"/>
    </source>
</evidence>
<evidence type="ECO:0000259" key="2">
    <source>
        <dbReference type="PROSITE" id="PS50983"/>
    </source>
</evidence>
<comment type="caution">
    <text evidence="3">The sequence shown here is derived from an EMBL/GenBank/DDBJ whole genome shotgun (WGS) entry which is preliminary data.</text>
</comment>
<comment type="similarity">
    <text evidence="1">Belongs to the bacterial solute-binding protein 8 family.</text>
</comment>
<dbReference type="GO" id="GO:0071281">
    <property type="term" value="P:cellular response to iron ion"/>
    <property type="evidence" value="ECO:0007669"/>
    <property type="project" value="TreeGrafter"/>
</dbReference>
<sequence>MSARLPVDLFDPFRPAARRAGPLRAGVPAAVAALALALAGCGAGGAEPEGSGGSAAAAEGCVESYDPGTDYFPDKSELRHASNFTIEYESSYQVVTVNEPFPGGAPETYVLVRCGTPAPELEGELAQAPQIEVPVTSVYAASTPPLPALVELGSLDALTGVAAGAYVSDPQVRERLDAGELAEFAPTGQTDTDAVVEAAPEVLLSAGVEDPGYSVLRDAGVPVLAHAEYLEQNPLGRAEWIKFTAALTGTEAQAAEIFDAVEAEYQETAALVADAEPVQALPGQMFEGVWTVPQGDSYMGRLIQDAGGSYAWADTEGTGNVELDLEEVLTGAQDAEVWLATANEWTSLADVSAADERYAEFAAFESGEVWSSNRALNATGGNDVFERGSVHPEVLLADLVSILHPDVLPEHEPQFYQRLSE</sequence>
<dbReference type="Gene3D" id="3.40.50.1980">
    <property type="entry name" value="Nitrogenase molybdenum iron protein domain"/>
    <property type="match status" value="2"/>
</dbReference>
<evidence type="ECO:0000256" key="1">
    <source>
        <dbReference type="ARBA" id="ARBA00008814"/>
    </source>
</evidence>
<dbReference type="RefSeq" id="WP_211302677.1">
    <property type="nucleotide sequence ID" value="NZ_PVZC01000001.1"/>
</dbReference>
<proteinExistence type="inferred from homology"/>
<dbReference type="PANTHER" id="PTHR30535">
    <property type="entry name" value="VITAMIN B12-BINDING PROTEIN"/>
    <property type="match status" value="1"/>
</dbReference>
<keyword evidence="4" id="KW-1185">Reference proteome</keyword>
<dbReference type="InterPro" id="IPR002491">
    <property type="entry name" value="ABC_transptr_periplasmic_BD"/>
</dbReference>
<dbReference type="AlphaFoldDB" id="A0A2T0QDX6"/>
<evidence type="ECO:0000313" key="4">
    <source>
        <dbReference type="Proteomes" id="UP000237846"/>
    </source>
</evidence>
<dbReference type="InterPro" id="IPR050902">
    <property type="entry name" value="ABC_Transporter_SBP"/>
</dbReference>
<accession>A0A2T0QDX6</accession>